<keyword evidence="8 9" id="KW-0472">Membrane</keyword>
<dbReference type="FunFam" id="3.40.50.300:FF:000221">
    <property type="entry name" value="Multidrug ABC transporter ATP-binding protein"/>
    <property type="match status" value="1"/>
</dbReference>
<dbReference type="InterPro" id="IPR036640">
    <property type="entry name" value="ABC1_TM_sf"/>
</dbReference>
<dbReference type="Gene3D" id="1.20.1560.10">
    <property type="entry name" value="ABC transporter type 1, transmembrane domain"/>
    <property type="match status" value="1"/>
</dbReference>
<dbReference type="InterPro" id="IPR027417">
    <property type="entry name" value="P-loop_NTPase"/>
</dbReference>
<evidence type="ECO:0000313" key="12">
    <source>
        <dbReference type="EMBL" id="SCY73254.1"/>
    </source>
</evidence>
<proteinExistence type="predicted"/>
<dbReference type="Proteomes" id="UP000199502">
    <property type="component" value="Unassembled WGS sequence"/>
</dbReference>
<dbReference type="PANTHER" id="PTHR43394">
    <property type="entry name" value="ATP-DEPENDENT PERMEASE MDL1, MITOCHONDRIAL"/>
    <property type="match status" value="1"/>
</dbReference>
<dbReference type="InterPro" id="IPR017871">
    <property type="entry name" value="ABC_transporter-like_CS"/>
</dbReference>
<dbReference type="SUPFAM" id="SSF90123">
    <property type="entry name" value="ABC transporter transmembrane region"/>
    <property type="match status" value="1"/>
</dbReference>
<dbReference type="Gene3D" id="3.40.50.300">
    <property type="entry name" value="P-loop containing nucleotide triphosphate hydrolases"/>
    <property type="match status" value="1"/>
</dbReference>
<sequence length="617" mass="68830">MAPGAPPTPDFSARWAALKNIPPFLRMVWRASPGLTLAMLVLRLIRALMPVAMLWVGKLIIDQVVALSALPDAPQTLEGWWNSGLAETLVLLVALELGLAVAQDLTGRLVSYVDAMLQEKLVIDISIRLMDHAAGLDLASFEDASFQDRLDRARRNTMGRIPLLGQIMQQVQDVVTVASFAVGLTLYNPWLVVLLALALIPSLFGEMHFNAQTYALNHRRAPDRRERDYLRMIAATSETAKEVKIFGLSPWLRDRYLTLARRFYVENRAIQRRQLSVMAVLTALGTLAYYGAFLWIIARTLTGTLSIGDLTFLSGSFLRLRGLLEGLLSSFSSMAGEAMYLDDLFEFFTAIPAIASPPNPLPIPQPIRHGFRFDDVGFRYPGREAWAVRRMTLELAAGETVALVGENGAGKTTIVKLLARLYDPDEGRITLDGRDLREYDLDQLRATVGVIFQDFVRYAVTAAENIAIGRIEARDDRPRIVSSAERALADEVIAKLPQGYDQMVGKRFARGLDLSGGEWQKLAIARAYMRDAQLLVLDEPTAALDARAEYEVFQRFRDLTAGRIALLISHRFSSVRMADRIIVLEGGRVQDQGSHADLIARPGRYRELFELQAQGYR</sequence>
<evidence type="ECO:0000313" key="13">
    <source>
        <dbReference type="Proteomes" id="UP000199502"/>
    </source>
</evidence>
<dbReference type="RefSeq" id="WP_090745050.1">
    <property type="nucleotide sequence ID" value="NZ_FMVT01000008.1"/>
</dbReference>
<accession>A0A1G5IB71</accession>
<dbReference type="PANTHER" id="PTHR43394:SF1">
    <property type="entry name" value="ATP-BINDING CASSETTE SUB-FAMILY B MEMBER 10, MITOCHONDRIAL"/>
    <property type="match status" value="1"/>
</dbReference>
<comment type="subcellular location">
    <subcellularLocation>
        <location evidence="1">Cell membrane</location>
        <topology evidence="1">Multi-pass membrane protein</topology>
    </subcellularLocation>
</comment>
<evidence type="ECO:0000256" key="1">
    <source>
        <dbReference type="ARBA" id="ARBA00004651"/>
    </source>
</evidence>
<feature type="domain" description="ABC transmembrane type-1" evidence="11">
    <location>
        <begin position="37"/>
        <end position="336"/>
    </location>
</feature>
<evidence type="ECO:0000259" key="10">
    <source>
        <dbReference type="PROSITE" id="PS50893"/>
    </source>
</evidence>
<feature type="domain" description="ABC transporter" evidence="10">
    <location>
        <begin position="371"/>
        <end position="611"/>
    </location>
</feature>
<dbReference type="PROSITE" id="PS00211">
    <property type="entry name" value="ABC_TRANSPORTER_1"/>
    <property type="match status" value="1"/>
</dbReference>
<evidence type="ECO:0000256" key="2">
    <source>
        <dbReference type="ARBA" id="ARBA00022448"/>
    </source>
</evidence>
<evidence type="ECO:0000256" key="4">
    <source>
        <dbReference type="ARBA" id="ARBA00022692"/>
    </source>
</evidence>
<keyword evidence="3" id="KW-1003">Cell membrane</keyword>
<dbReference type="AlphaFoldDB" id="A0A1G5IB71"/>
<dbReference type="GO" id="GO:0005886">
    <property type="term" value="C:plasma membrane"/>
    <property type="evidence" value="ECO:0007669"/>
    <property type="project" value="UniProtKB-SubCell"/>
</dbReference>
<dbReference type="STRING" id="336292.SAMN05660710_02559"/>
<name>A0A1G5IB71_9RHOB</name>
<keyword evidence="7 9" id="KW-1133">Transmembrane helix</keyword>
<gene>
    <name evidence="12" type="ORF">SAMN05660710_02559</name>
</gene>
<dbReference type="InterPro" id="IPR039421">
    <property type="entry name" value="Type_1_exporter"/>
</dbReference>
<dbReference type="SUPFAM" id="SSF52540">
    <property type="entry name" value="P-loop containing nucleoside triphosphate hydrolases"/>
    <property type="match status" value="1"/>
</dbReference>
<feature type="transmembrane region" description="Helical" evidence="9">
    <location>
        <begin position="190"/>
        <end position="209"/>
    </location>
</feature>
<keyword evidence="5" id="KW-0547">Nucleotide-binding</keyword>
<evidence type="ECO:0000256" key="7">
    <source>
        <dbReference type="ARBA" id="ARBA00022989"/>
    </source>
</evidence>
<dbReference type="EMBL" id="FMVT01000008">
    <property type="protein sequence ID" value="SCY73254.1"/>
    <property type="molecule type" value="Genomic_DNA"/>
</dbReference>
<reference evidence="12 13" key="1">
    <citation type="submission" date="2016-10" db="EMBL/GenBank/DDBJ databases">
        <authorList>
            <person name="de Groot N.N."/>
        </authorList>
    </citation>
    <scope>NUCLEOTIDE SEQUENCE [LARGE SCALE GENOMIC DNA]</scope>
    <source>
        <strain evidence="12 13">CGMCC 1.8925</strain>
    </source>
</reference>
<evidence type="ECO:0000256" key="8">
    <source>
        <dbReference type="ARBA" id="ARBA00023136"/>
    </source>
</evidence>
<keyword evidence="13" id="KW-1185">Reference proteome</keyword>
<evidence type="ECO:0000256" key="9">
    <source>
        <dbReference type="SAM" id="Phobius"/>
    </source>
</evidence>
<dbReference type="GO" id="GO:0005524">
    <property type="term" value="F:ATP binding"/>
    <property type="evidence" value="ECO:0007669"/>
    <property type="project" value="UniProtKB-KW"/>
</dbReference>
<dbReference type="InterPro" id="IPR003439">
    <property type="entry name" value="ABC_transporter-like_ATP-bd"/>
</dbReference>
<evidence type="ECO:0000256" key="6">
    <source>
        <dbReference type="ARBA" id="ARBA00022840"/>
    </source>
</evidence>
<evidence type="ECO:0000256" key="5">
    <source>
        <dbReference type="ARBA" id="ARBA00022741"/>
    </source>
</evidence>
<keyword evidence="4 9" id="KW-0812">Transmembrane</keyword>
<protein>
    <submittedName>
        <fullName evidence="12">ATP-binding cassette, subfamily B</fullName>
    </submittedName>
</protein>
<keyword evidence="6 12" id="KW-0067">ATP-binding</keyword>
<evidence type="ECO:0000259" key="11">
    <source>
        <dbReference type="PROSITE" id="PS50929"/>
    </source>
</evidence>
<dbReference type="GO" id="GO:0016887">
    <property type="term" value="F:ATP hydrolysis activity"/>
    <property type="evidence" value="ECO:0007669"/>
    <property type="project" value="InterPro"/>
</dbReference>
<dbReference type="GO" id="GO:0015421">
    <property type="term" value="F:ABC-type oligopeptide transporter activity"/>
    <property type="evidence" value="ECO:0007669"/>
    <property type="project" value="TreeGrafter"/>
</dbReference>
<feature type="transmembrane region" description="Helical" evidence="9">
    <location>
        <begin position="277"/>
        <end position="298"/>
    </location>
</feature>
<dbReference type="OrthoDB" id="9808328at2"/>
<dbReference type="PROSITE" id="PS50929">
    <property type="entry name" value="ABC_TM1F"/>
    <property type="match status" value="1"/>
</dbReference>
<dbReference type="InterPro" id="IPR011527">
    <property type="entry name" value="ABC1_TM_dom"/>
</dbReference>
<keyword evidence="2" id="KW-0813">Transport</keyword>
<dbReference type="Pfam" id="PF00005">
    <property type="entry name" value="ABC_tran"/>
    <property type="match status" value="1"/>
</dbReference>
<organism evidence="12 13">
    <name type="scientific">Paracoccus tibetensis</name>
    <dbReference type="NCBI Taxonomy" id="336292"/>
    <lineage>
        <taxon>Bacteria</taxon>
        <taxon>Pseudomonadati</taxon>
        <taxon>Pseudomonadota</taxon>
        <taxon>Alphaproteobacteria</taxon>
        <taxon>Rhodobacterales</taxon>
        <taxon>Paracoccaceae</taxon>
        <taxon>Paracoccus</taxon>
    </lineage>
</organism>
<evidence type="ECO:0000256" key="3">
    <source>
        <dbReference type="ARBA" id="ARBA00022475"/>
    </source>
</evidence>
<dbReference type="PROSITE" id="PS50893">
    <property type="entry name" value="ABC_TRANSPORTER_2"/>
    <property type="match status" value="1"/>
</dbReference>
<dbReference type="SMART" id="SM00382">
    <property type="entry name" value="AAA"/>
    <property type="match status" value="1"/>
</dbReference>
<dbReference type="InterPro" id="IPR003593">
    <property type="entry name" value="AAA+_ATPase"/>
</dbReference>